<dbReference type="AlphaFoldDB" id="A0AAV5T680"/>
<comment type="caution">
    <text evidence="1">The sequence shown here is derived from an EMBL/GenBank/DDBJ whole genome shotgun (WGS) entry which is preliminary data.</text>
</comment>
<keyword evidence="2" id="KW-1185">Reference proteome</keyword>
<name>A0AAV5T680_9BILA</name>
<evidence type="ECO:0000313" key="2">
    <source>
        <dbReference type="Proteomes" id="UP001432027"/>
    </source>
</evidence>
<dbReference type="EMBL" id="BTSX01000003">
    <property type="protein sequence ID" value="GMS90768.1"/>
    <property type="molecule type" value="Genomic_DNA"/>
</dbReference>
<evidence type="ECO:0000313" key="1">
    <source>
        <dbReference type="EMBL" id="GMS90768.1"/>
    </source>
</evidence>
<reference evidence="1" key="1">
    <citation type="submission" date="2023-10" db="EMBL/GenBank/DDBJ databases">
        <title>Genome assembly of Pristionchus species.</title>
        <authorList>
            <person name="Yoshida K."/>
            <person name="Sommer R.J."/>
        </authorList>
    </citation>
    <scope>NUCLEOTIDE SEQUENCE</scope>
    <source>
        <strain evidence="1">RS0144</strain>
    </source>
</reference>
<accession>A0AAV5T680</accession>
<feature type="non-terminal residue" evidence="1">
    <location>
        <position position="114"/>
    </location>
</feature>
<sequence>FSSLPSLLQDIRYVALSTEAYNPKDAPIVKNAKIFVEAVVRIANDPSIKDFTTLYNSCYDLAEADLIEYKRRPRPEVNTDLLETLLMDLNAGGTQKEGVPSLPGWARDSIEVLE</sequence>
<protein>
    <submittedName>
        <fullName evidence="1">Uncharacterized protein</fullName>
    </submittedName>
</protein>
<organism evidence="1 2">
    <name type="scientific">Pristionchus entomophagus</name>
    <dbReference type="NCBI Taxonomy" id="358040"/>
    <lineage>
        <taxon>Eukaryota</taxon>
        <taxon>Metazoa</taxon>
        <taxon>Ecdysozoa</taxon>
        <taxon>Nematoda</taxon>
        <taxon>Chromadorea</taxon>
        <taxon>Rhabditida</taxon>
        <taxon>Rhabditina</taxon>
        <taxon>Diplogasteromorpha</taxon>
        <taxon>Diplogasteroidea</taxon>
        <taxon>Neodiplogasteridae</taxon>
        <taxon>Pristionchus</taxon>
    </lineage>
</organism>
<proteinExistence type="predicted"/>
<gene>
    <name evidence="1" type="ORF">PENTCL1PPCAC_12943</name>
</gene>
<feature type="non-terminal residue" evidence="1">
    <location>
        <position position="1"/>
    </location>
</feature>
<dbReference type="Proteomes" id="UP001432027">
    <property type="component" value="Unassembled WGS sequence"/>
</dbReference>